<dbReference type="Proteomes" id="UP000595814">
    <property type="component" value="Chromosome"/>
</dbReference>
<sequence>MSKNIIAEALLEIADGIESGSFAKKPKIGLTILGSEHGLTNMLEAANLAKSINYEIILIGPKVETEFELVEVSTEEEAHNKMEELLDSKYIDACVTMHYSFPIGVSTIGRVITPGVGKEMLIATTTGTSSTNRVEGMVKNTIAGISVAKALGRENPTVGILNVDGAKQVEKALNNLKSNGYKFEYGESARSDGGAVLRGNDLLQGVPDVCVTDSLTGNILMKMFSAFTTGGSYESLGYGYGPGIGEGYDRTIMIISRASGAPVIANAIKYAFELVIGNIKTIAEKEYKEVNSHKFKEVLESLTAKKVVEDSADVKAPPQEIVTGSITGIDILDLEDAVTALWKNNIYAESGMGCTGPIVMVNEKNVDKATDILKTEDFL</sequence>
<name>A0AC61MSQ2_9FIRM</name>
<dbReference type="EMBL" id="CP066744">
    <property type="protein sequence ID" value="QQK08694.1"/>
    <property type="molecule type" value="Genomic_DNA"/>
</dbReference>
<reference evidence="1 2" key="1">
    <citation type="journal article" date="2022" name="Int. J. Syst. Evol. Microbiol.">
        <title>Miniphocaeibacter halophilus sp. nov., an ammonium-tolerant acetate-producing bacterium isolated from a biogas system.</title>
        <authorList>
            <person name="Schnurer A."/>
            <person name="Singh A."/>
            <person name="Bi S."/>
            <person name="Qiao W."/>
            <person name="Westerholm M."/>
        </authorList>
    </citation>
    <scope>NUCLEOTIDE SEQUENCE [LARGE SCALE GENOMIC DNA]</scope>
    <source>
        <strain evidence="1 2">AMB_01</strain>
    </source>
</reference>
<gene>
    <name evidence="1" type="ORF">JFY71_03910</name>
</gene>
<organism evidence="1 2">
    <name type="scientific">Miniphocaeibacter halophilus</name>
    <dbReference type="NCBI Taxonomy" id="2931922"/>
    <lineage>
        <taxon>Bacteria</taxon>
        <taxon>Bacillati</taxon>
        <taxon>Bacillota</taxon>
        <taxon>Tissierellia</taxon>
        <taxon>Tissierellales</taxon>
        <taxon>Peptoniphilaceae</taxon>
        <taxon>Miniphocaeibacter</taxon>
    </lineage>
</organism>
<evidence type="ECO:0000313" key="2">
    <source>
        <dbReference type="Proteomes" id="UP000595814"/>
    </source>
</evidence>
<proteinExistence type="predicted"/>
<protein>
    <submittedName>
        <fullName evidence="1">Glycine reductase</fullName>
    </submittedName>
</protein>
<evidence type="ECO:0000313" key="1">
    <source>
        <dbReference type="EMBL" id="QQK08694.1"/>
    </source>
</evidence>
<accession>A0AC61MSQ2</accession>
<keyword evidence="2" id="KW-1185">Reference proteome</keyword>